<organism evidence="1 2">
    <name type="scientific">Protopolystoma xenopodis</name>
    <dbReference type="NCBI Taxonomy" id="117903"/>
    <lineage>
        <taxon>Eukaryota</taxon>
        <taxon>Metazoa</taxon>
        <taxon>Spiralia</taxon>
        <taxon>Lophotrochozoa</taxon>
        <taxon>Platyhelminthes</taxon>
        <taxon>Monogenea</taxon>
        <taxon>Polyopisthocotylea</taxon>
        <taxon>Polystomatidea</taxon>
        <taxon>Polystomatidae</taxon>
        <taxon>Protopolystoma</taxon>
    </lineage>
</organism>
<reference evidence="1" key="1">
    <citation type="submission" date="2018-11" db="EMBL/GenBank/DDBJ databases">
        <authorList>
            <consortium name="Pathogen Informatics"/>
        </authorList>
    </citation>
    <scope>NUCLEOTIDE SEQUENCE</scope>
</reference>
<dbReference type="OrthoDB" id="5599713at2759"/>
<dbReference type="EMBL" id="CAAALY010245670">
    <property type="protein sequence ID" value="VEL33371.1"/>
    <property type="molecule type" value="Genomic_DNA"/>
</dbReference>
<sequence length="145" mass="15668">MEKRCRAYARLPISTSIANGHIPSIQTSAPLSSAHGNSSCNLASSPSGVQVLSGDQMNILGSSVSQIPPPPSTCRACVFGWRDEEAGLISHDHAMHTSFVSTQWPRQTDLRLDKAVRSACVKSLGVEVILSENIRLGHIMQLIYK</sequence>
<accession>A0A3S5FFR1</accession>
<dbReference type="AlphaFoldDB" id="A0A3S5FFR1"/>
<comment type="caution">
    <text evidence="1">The sequence shown here is derived from an EMBL/GenBank/DDBJ whole genome shotgun (WGS) entry which is preliminary data.</text>
</comment>
<proteinExistence type="predicted"/>
<name>A0A3S5FFR1_9PLAT</name>
<protein>
    <submittedName>
        <fullName evidence="1">Uncharacterized protein</fullName>
    </submittedName>
</protein>
<gene>
    <name evidence="1" type="ORF">PXEA_LOCUS26811</name>
</gene>
<keyword evidence="2" id="KW-1185">Reference proteome</keyword>
<evidence type="ECO:0000313" key="2">
    <source>
        <dbReference type="Proteomes" id="UP000784294"/>
    </source>
</evidence>
<evidence type="ECO:0000313" key="1">
    <source>
        <dbReference type="EMBL" id="VEL33371.1"/>
    </source>
</evidence>
<dbReference type="Proteomes" id="UP000784294">
    <property type="component" value="Unassembled WGS sequence"/>
</dbReference>